<dbReference type="InterPro" id="IPR045540">
    <property type="entry name" value="YegS/DAGK_C"/>
</dbReference>
<dbReference type="Pfam" id="PF19279">
    <property type="entry name" value="YegS_C"/>
    <property type="match status" value="1"/>
</dbReference>
<dbReference type="RefSeq" id="WP_252800370.1">
    <property type="nucleotide sequence ID" value="NZ_BAAABM010000009.1"/>
</dbReference>
<keyword evidence="4" id="KW-0808">Transferase</keyword>
<keyword evidence="15" id="KW-1185">Reference proteome</keyword>
<evidence type="ECO:0000256" key="8">
    <source>
        <dbReference type="ARBA" id="ARBA00022840"/>
    </source>
</evidence>
<name>A0ABN0W5H0_9ACTN</name>
<evidence type="ECO:0000256" key="12">
    <source>
        <dbReference type="ARBA" id="ARBA00023264"/>
    </source>
</evidence>
<evidence type="ECO:0000256" key="3">
    <source>
        <dbReference type="ARBA" id="ARBA00022516"/>
    </source>
</evidence>
<keyword evidence="10" id="KW-0443">Lipid metabolism</keyword>
<dbReference type="PROSITE" id="PS50146">
    <property type="entry name" value="DAGK"/>
    <property type="match status" value="1"/>
</dbReference>
<dbReference type="PANTHER" id="PTHR12358:SF106">
    <property type="entry name" value="LIPID KINASE YEGS"/>
    <property type="match status" value="1"/>
</dbReference>
<feature type="domain" description="DAGKc" evidence="13">
    <location>
        <begin position="1"/>
        <end position="127"/>
    </location>
</feature>
<dbReference type="Gene3D" id="3.40.50.10330">
    <property type="entry name" value="Probable inorganic polyphosphate/atp-NAD kinase, domain 1"/>
    <property type="match status" value="1"/>
</dbReference>
<keyword evidence="7 14" id="KW-0418">Kinase</keyword>
<evidence type="ECO:0000256" key="4">
    <source>
        <dbReference type="ARBA" id="ARBA00022679"/>
    </source>
</evidence>
<dbReference type="NCBIfam" id="TIGR00147">
    <property type="entry name" value="YegS/Rv2252/BmrU family lipid kinase"/>
    <property type="match status" value="1"/>
</dbReference>
<organism evidence="14 15">
    <name type="scientific">Actinoallomurus spadix</name>
    <dbReference type="NCBI Taxonomy" id="79912"/>
    <lineage>
        <taxon>Bacteria</taxon>
        <taxon>Bacillati</taxon>
        <taxon>Actinomycetota</taxon>
        <taxon>Actinomycetes</taxon>
        <taxon>Streptosporangiales</taxon>
        <taxon>Thermomonosporaceae</taxon>
        <taxon>Actinoallomurus</taxon>
    </lineage>
</organism>
<evidence type="ECO:0000259" key="13">
    <source>
        <dbReference type="PROSITE" id="PS50146"/>
    </source>
</evidence>
<dbReference type="Gene3D" id="2.60.200.40">
    <property type="match status" value="1"/>
</dbReference>
<protein>
    <submittedName>
        <fullName evidence="14">Diacylglycerol kinase family protein</fullName>
    </submittedName>
</protein>
<comment type="cofactor">
    <cofactor evidence="1">
        <name>Mg(2+)</name>
        <dbReference type="ChEBI" id="CHEBI:18420"/>
    </cofactor>
</comment>
<evidence type="ECO:0000256" key="2">
    <source>
        <dbReference type="ARBA" id="ARBA00005983"/>
    </source>
</evidence>
<evidence type="ECO:0000256" key="5">
    <source>
        <dbReference type="ARBA" id="ARBA00022723"/>
    </source>
</evidence>
<comment type="caution">
    <text evidence="14">The sequence shown here is derived from an EMBL/GenBank/DDBJ whole genome shotgun (WGS) entry which is preliminary data.</text>
</comment>
<dbReference type="SMART" id="SM00046">
    <property type="entry name" value="DAGKc"/>
    <property type="match status" value="1"/>
</dbReference>
<dbReference type="InterPro" id="IPR016064">
    <property type="entry name" value="NAD/diacylglycerol_kinase_sf"/>
</dbReference>
<keyword evidence="6" id="KW-0547">Nucleotide-binding</keyword>
<evidence type="ECO:0000256" key="1">
    <source>
        <dbReference type="ARBA" id="ARBA00001946"/>
    </source>
</evidence>
<dbReference type="SUPFAM" id="SSF111331">
    <property type="entry name" value="NAD kinase/diacylglycerol kinase-like"/>
    <property type="match status" value="1"/>
</dbReference>
<evidence type="ECO:0000256" key="10">
    <source>
        <dbReference type="ARBA" id="ARBA00023098"/>
    </source>
</evidence>
<keyword evidence="3" id="KW-0444">Lipid biosynthesis</keyword>
<evidence type="ECO:0000256" key="11">
    <source>
        <dbReference type="ARBA" id="ARBA00023209"/>
    </source>
</evidence>
<evidence type="ECO:0000256" key="6">
    <source>
        <dbReference type="ARBA" id="ARBA00022741"/>
    </source>
</evidence>
<keyword evidence="11" id="KW-0594">Phospholipid biosynthesis</keyword>
<keyword evidence="8" id="KW-0067">ATP-binding</keyword>
<evidence type="ECO:0000256" key="9">
    <source>
        <dbReference type="ARBA" id="ARBA00022842"/>
    </source>
</evidence>
<sequence>MRSFTAVVNPAAGGDAAARLIPLARLLREAGAEMTVEYSRSLEHAAELARTAADKGHTVVAAGGDGMVGGLAGALAGTDGVLGILPAGRGNDFARQLGLPEEPDRLAALLLEAEPRRIDAIEVTTPDGGSRVVAGSVYAGVDSVANVHINRLTRLPGPLAYYLGPLRAIATWRPVSYRVTVDGELHEERGYTVVVANSGFYGYGLHIAPGAAVDDGLLDVVIIRHAPKRLFFAVMRELPKGTHVHRPVVEVLRGREVRVEADRDIPYGADGELLGDLPATARVLPGALNVIADPA</sequence>
<dbReference type="PANTHER" id="PTHR12358">
    <property type="entry name" value="SPHINGOSINE KINASE"/>
    <property type="match status" value="1"/>
</dbReference>
<dbReference type="InterPro" id="IPR017438">
    <property type="entry name" value="ATP-NAD_kinase_N"/>
</dbReference>
<keyword evidence="5" id="KW-0479">Metal-binding</keyword>
<keyword evidence="9" id="KW-0460">Magnesium</keyword>
<reference evidence="14 15" key="1">
    <citation type="journal article" date="2019" name="Int. J. Syst. Evol. Microbiol.">
        <title>The Global Catalogue of Microorganisms (GCM) 10K type strain sequencing project: providing services to taxonomists for standard genome sequencing and annotation.</title>
        <authorList>
            <consortium name="The Broad Institute Genomics Platform"/>
            <consortium name="The Broad Institute Genome Sequencing Center for Infectious Disease"/>
            <person name="Wu L."/>
            <person name="Ma J."/>
        </authorList>
    </citation>
    <scope>NUCLEOTIDE SEQUENCE [LARGE SCALE GENOMIC DNA]</scope>
    <source>
        <strain evidence="14 15">JCM 3146</strain>
    </source>
</reference>
<dbReference type="Proteomes" id="UP001501822">
    <property type="component" value="Unassembled WGS sequence"/>
</dbReference>
<accession>A0ABN0W5H0</accession>
<dbReference type="GO" id="GO:0016301">
    <property type="term" value="F:kinase activity"/>
    <property type="evidence" value="ECO:0007669"/>
    <property type="project" value="UniProtKB-KW"/>
</dbReference>
<dbReference type="InterPro" id="IPR050187">
    <property type="entry name" value="Lipid_Phosphate_FormReg"/>
</dbReference>
<proteinExistence type="inferred from homology"/>
<dbReference type="InterPro" id="IPR005218">
    <property type="entry name" value="Diacylglycerol/lipid_kinase"/>
</dbReference>
<evidence type="ECO:0000313" key="15">
    <source>
        <dbReference type="Proteomes" id="UP001501822"/>
    </source>
</evidence>
<evidence type="ECO:0000256" key="7">
    <source>
        <dbReference type="ARBA" id="ARBA00022777"/>
    </source>
</evidence>
<dbReference type="EMBL" id="BAAABM010000009">
    <property type="protein sequence ID" value="GAA0325549.1"/>
    <property type="molecule type" value="Genomic_DNA"/>
</dbReference>
<gene>
    <name evidence="14" type="ORF">GCM10010151_14330</name>
</gene>
<comment type="similarity">
    <text evidence="2">Belongs to the diacylglycerol/lipid kinase family.</text>
</comment>
<keyword evidence="12" id="KW-1208">Phospholipid metabolism</keyword>
<evidence type="ECO:0000313" key="14">
    <source>
        <dbReference type="EMBL" id="GAA0325549.1"/>
    </source>
</evidence>
<dbReference type="InterPro" id="IPR001206">
    <property type="entry name" value="Diacylglycerol_kinase_cat_dom"/>
</dbReference>
<dbReference type="Pfam" id="PF00781">
    <property type="entry name" value="DAGK_cat"/>
    <property type="match status" value="1"/>
</dbReference>